<name>A0A1H1RMT8_9FLAO</name>
<reference evidence="1 2" key="1">
    <citation type="submission" date="2016-10" db="EMBL/GenBank/DDBJ databases">
        <authorList>
            <person name="Varghese N."/>
            <person name="Submissions S."/>
        </authorList>
    </citation>
    <scope>NUCLEOTIDE SEQUENCE [LARGE SCALE GENOMIC DNA]</scope>
    <source>
        <strain evidence="1 2">Mar_2010_102</strain>
    </source>
</reference>
<dbReference type="AlphaFoldDB" id="A0A1H1RMT8"/>
<gene>
    <name evidence="1" type="ORF">SAMN04488552_2932</name>
</gene>
<evidence type="ECO:0000313" key="2">
    <source>
        <dbReference type="Proteomes" id="UP000198858"/>
    </source>
</evidence>
<evidence type="ECO:0000313" key="1">
    <source>
        <dbReference type="EMBL" id="SDS36309.1"/>
    </source>
</evidence>
<dbReference type="STRING" id="1250231.SAMN04488552_2932"/>
<protein>
    <submittedName>
        <fullName evidence="1">Uncharacterized protein</fullName>
    </submittedName>
</protein>
<proteinExistence type="predicted"/>
<sequence>MTVQNIKIWLPKKERKIYSEIDKKKIASMELKKMVMYNGEEAYFLI</sequence>
<keyword evidence="2" id="KW-1185">Reference proteome</keyword>
<dbReference type="Proteomes" id="UP000198858">
    <property type="component" value="Chromosome I"/>
</dbReference>
<organism evidence="1 2">
    <name type="scientific">Christiangramia echinicola</name>
    <dbReference type="NCBI Taxonomy" id="279359"/>
    <lineage>
        <taxon>Bacteria</taxon>
        <taxon>Pseudomonadati</taxon>
        <taxon>Bacteroidota</taxon>
        <taxon>Flavobacteriia</taxon>
        <taxon>Flavobacteriales</taxon>
        <taxon>Flavobacteriaceae</taxon>
        <taxon>Christiangramia</taxon>
    </lineage>
</organism>
<accession>A0A1H1RMT8</accession>
<dbReference type="EMBL" id="LT629745">
    <property type="protein sequence ID" value="SDS36309.1"/>
    <property type="molecule type" value="Genomic_DNA"/>
</dbReference>